<protein>
    <recommendedName>
        <fullName evidence="2">Peptidase A1 domain-containing protein</fullName>
    </recommendedName>
</protein>
<sequence>MLTNPNLPSQYFLKLVAISIGDERLALSPIVFSAGGTMLDSGTVISRLPPTAYSALRSIFQQHMTNYPMALSLSLLDTCYVFTNYQKVNVPAIAIIFDDGVTANLDFMGILYMAKKSQTCLAFAGNNAASDIVIIDNVQQRGFNVVYDVGNLKLGFGANGCR</sequence>
<evidence type="ECO:0000259" key="2">
    <source>
        <dbReference type="PROSITE" id="PS51767"/>
    </source>
</evidence>
<dbReference type="Gene3D" id="2.40.70.10">
    <property type="entry name" value="Acid Proteases"/>
    <property type="match status" value="1"/>
</dbReference>
<keyword evidence="4" id="KW-1185">Reference proteome</keyword>
<dbReference type="PANTHER" id="PTHR13683">
    <property type="entry name" value="ASPARTYL PROTEASES"/>
    <property type="match status" value="1"/>
</dbReference>
<dbReference type="PANTHER" id="PTHR13683:SF750">
    <property type="entry name" value="ASPARTYL PROTEASE AED1"/>
    <property type="match status" value="1"/>
</dbReference>
<dbReference type="AlphaFoldDB" id="A0A8T3B5A9"/>
<dbReference type="GO" id="GO:0006508">
    <property type="term" value="P:proteolysis"/>
    <property type="evidence" value="ECO:0007669"/>
    <property type="project" value="InterPro"/>
</dbReference>
<comment type="caution">
    <text evidence="3">The sequence shown here is derived from an EMBL/GenBank/DDBJ whole genome shotgun (WGS) entry which is preliminary data.</text>
</comment>
<dbReference type="InterPro" id="IPR001461">
    <property type="entry name" value="Aspartic_peptidase_A1"/>
</dbReference>
<evidence type="ECO:0000313" key="3">
    <source>
        <dbReference type="EMBL" id="KAI0501715.1"/>
    </source>
</evidence>
<dbReference type="InterPro" id="IPR021109">
    <property type="entry name" value="Peptidase_aspartic_dom_sf"/>
</dbReference>
<comment type="similarity">
    <text evidence="1">Belongs to the peptidase A1 family.</text>
</comment>
<accession>A0A8T3B5A9</accession>
<dbReference type="PROSITE" id="PS51767">
    <property type="entry name" value="PEPTIDASE_A1"/>
    <property type="match status" value="1"/>
</dbReference>
<dbReference type="Pfam" id="PF14541">
    <property type="entry name" value="TAXi_C"/>
    <property type="match status" value="1"/>
</dbReference>
<dbReference type="SUPFAM" id="SSF50630">
    <property type="entry name" value="Acid proteases"/>
    <property type="match status" value="1"/>
</dbReference>
<dbReference type="EMBL" id="JAGYWB010000012">
    <property type="protein sequence ID" value="KAI0501715.1"/>
    <property type="molecule type" value="Genomic_DNA"/>
</dbReference>
<dbReference type="InterPro" id="IPR032799">
    <property type="entry name" value="TAXi_C"/>
</dbReference>
<dbReference type="InterPro" id="IPR033121">
    <property type="entry name" value="PEPTIDASE_A1"/>
</dbReference>
<dbReference type="FunFam" id="2.40.70.10:FF:000013">
    <property type="entry name" value="Aspartyl protease AED1"/>
    <property type="match status" value="1"/>
</dbReference>
<evidence type="ECO:0000313" key="4">
    <source>
        <dbReference type="Proteomes" id="UP000829196"/>
    </source>
</evidence>
<proteinExistence type="inferred from homology"/>
<dbReference type="SMR" id="A0A8T3B5A9"/>
<dbReference type="OrthoDB" id="2747330at2759"/>
<evidence type="ECO:0000256" key="1">
    <source>
        <dbReference type="ARBA" id="ARBA00007447"/>
    </source>
</evidence>
<dbReference type="Proteomes" id="UP000829196">
    <property type="component" value="Unassembled WGS sequence"/>
</dbReference>
<name>A0A8T3B5A9_DENNO</name>
<organism evidence="3 4">
    <name type="scientific">Dendrobium nobile</name>
    <name type="common">Orchid</name>
    <dbReference type="NCBI Taxonomy" id="94219"/>
    <lineage>
        <taxon>Eukaryota</taxon>
        <taxon>Viridiplantae</taxon>
        <taxon>Streptophyta</taxon>
        <taxon>Embryophyta</taxon>
        <taxon>Tracheophyta</taxon>
        <taxon>Spermatophyta</taxon>
        <taxon>Magnoliopsida</taxon>
        <taxon>Liliopsida</taxon>
        <taxon>Asparagales</taxon>
        <taxon>Orchidaceae</taxon>
        <taxon>Epidendroideae</taxon>
        <taxon>Malaxideae</taxon>
        <taxon>Dendrobiinae</taxon>
        <taxon>Dendrobium</taxon>
    </lineage>
</organism>
<dbReference type="GO" id="GO:0004190">
    <property type="term" value="F:aspartic-type endopeptidase activity"/>
    <property type="evidence" value="ECO:0007669"/>
    <property type="project" value="InterPro"/>
</dbReference>
<reference evidence="3" key="1">
    <citation type="journal article" date="2022" name="Front. Genet.">
        <title>Chromosome-Scale Assembly of the Dendrobium nobile Genome Provides Insights Into the Molecular Mechanism of the Biosynthesis of the Medicinal Active Ingredient of Dendrobium.</title>
        <authorList>
            <person name="Xu Q."/>
            <person name="Niu S.-C."/>
            <person name="Li K.-L."/>
            <person name="Zheng P.-J."/>
            <person name="Zhang X.-J."/>
            <person name="Jia Y."/>
            <person name="Liu Y."/>
            <person name="Niu Y.-X."/>
            <person name="Yu L.-H."/>
            <person name="Chen D.-F."/>
            <person name="Zhang G.-Q."/>
        </authorList>
    </citation>
    <scope>NUCLEOTIDE SEQUENCE</scope>
    <source>
        <tissue evidence="3">Leaf</tissue>
    </source>
</reference>
<gene>
    <name evidence="3" type="ORF">KFK09_016660</name>
</gene>
<feature type="domain" description="Peptidase A1" evidence="2">
    <location>
        <begin position="1"/>
        <end position="157"/>
    </location>
</feature>